<accession>A0A1L8QPL4</accession>
<evidence type="ECO:0000256" key="1">
    <source>
        <dbReference type="SAM" id="Phobius"/>
    </source>
</evidence>
<dbReference type="EMBL" id="JXKD01000016">
    <property type="protein sequence ID" value="OJG09451.1"/>
    <property type="molecule type" value="Genomic_DNA"/>
</dbReference>
<feature type="transmembrane region" description="Helical" evidence="1">
    <location>
        <begin position="69"/>
        <end position="86"/>
    </location>
</feature>
<keyword evidence="1" id="KW-0472">Membrane</keyword>
<evidence type="ECO:0000313" key="2">
    <source>
        <dbReference type="EMBL" id="OJG09451.1"/>
    </source>
</evidence>
<dbReference type="RefSeq" id="WP_071875481.1">
    <property type="nucleotide sequence ID" value="NZ_JBHSHF010000011.1"/>
</dbReference>
<keyword evidence="1" id="KW-0812">Transmembrane</keyword>
<keyword evidence="3" id="KW-1185">Reference proteome</keyword>
<keyword evidence="1" id="KW-1133">Transmembrane helix</keyword>
<feature type="transmembrane region" description="Helical" evidence="1">
    <location>
        <begin position="42"/>
        <end position="63"/>
    </location>
</feature>
<evidence type="ECO:0000313" key="3">
    <source>
        <dbReference type="Proteomes" id="UP000182149"/>
    </source>
</evidence>
<dbReference type="Proteomes" id="UP000182149">
    <property type="component" value="Unassembled WGS sequence"/>
</dbReference>
<comment type="caution">
    <text evidence="2">The sequence shown here is derived from an EMBL/GenBank/DDBJ whole genome shotgun (WGS) entry which is preliminary data.</text>
</comment>
<proteinExistence type="predicted"/>
<sequence length="92" mass="10022">MNHELMIFGVVLAIFAYLVGIKKATWLLAGYNQKRVADQEKLATSVGLTYALSALWLLIWGLVGVANSELVASIAVGLILLQLVYVQMKMVG</sequence>
<dbReference type="Pfam" id="PF12650">
    <property type="entry name" value="DUF3784"/>
    <property type="match status" value="1"/>
</dbReference>
<feature type="transmembrane region" description="Helical" evidence="1">
    <location>
        <begin position="6"/>
        <end position="30"/>
    </location>
</feature>
<reference evidence="2 3" key="1">
    <citation type="submission" date="2014-12" db="EMBL/GenBank/DDBJ databases">
        <title>Draft genome sequences of 29 type strains of Enterococci.</title>
        <authorList>
            <person name="Zhong Z."/>
            <person name="Sun Z."/>
            <person name="Liu W."/>
            <person name="Zhang W."/>
            <person name="Zhang H."/>
        </authorList>
    </citation>
    <scope>NUCLEOTIDE SEQUENCE [LARGE SCALE GENOMIC DNA]</scope>
    <source>
        <strain evidence="2 3">DSM 17690</strain>
    </source>
</reference>
<dbReference type="InterPro" id="IPR017259">
    <property type="entry name" value="UCP037672"/>
</dbReference>
<organism evidence="2 3">
    <name type="scientific">Enterococcus aquimarinus</name>
    <dbReference type="NCBI Taxonomy" id="328396"/>
    <lineage>
        <taxon>Bacteria</taxon>
        <taxon>Bacillati</taxon>
        <taxon>Bacillota</taxon>
        <taxon>Bacilli</taxon>
        <taxon>Lactobacillales</taxon>
        <taxon>Enterococcaceae</taxon>
        <taxon>Enterococcus</taxon>
    </lineage>
</organism>
<evidence type="ECO:0008006" key="4">
    <source>
        <dbReference type="Google" id="ProtNLM"/>
    </source>
</evidence>
<dbReference type="AlphaFoldDB" id="A0A1L8QPL4"/>
<gene>
    <name evidence="2" type="ORF">RU93_GL000782</name>
</gene>
<dbReference type="STRING" id="328396.RU93_GL000782"/>
<name>A0A1L8QPL4_9ENTE</name>
<protein>
    <recommendedName>
        <fullName evidence="4">DUF3784 domain-containing protein</fullName>
    </recommendedName>
</protein>